<dbReference type="Proteomes" id="UP000324832">
    <property type="component" value="Unassembled WGS sequence"/>
</dbReference>
<reference evidence="2 3" key="1">
    <citation type="submission" date="2017-07" db="EMBL/GenBank/DDBJ databases">
        <authorList>
            <person name="Talla V."/>
            <person name="Backstrom N."/>
        </authorList>
    </citation>
    <scope>NUCLEOTIDE SEQUENCE [LARGE SCALE GENOMIC DNA]</scope>
</reference>
<evidence type="ECO:0000313" key="2">
    <source>
        <dbReference type="EMBL" id="VVC98633.1"/>
    </source>
</evidence>
<sequence length="86" mass="8894">MNSYITLACLLAVAATSHAYGLGGYAPIPVIRTSYVPTVPIVRPIPIVRTVPIVKTVVAPVSLGYGGYGLGGYGYGGYKSYGGHGY</sequence>
<evidence type="ECO:0000256" key="1">
    <source>
        <dbReference type="SAM" id="SignalP"/>
    </source>
</evidence>
<accession>A0A5E4QK26</accession>
<keyword evidence="3" id="KW-1185">Reference proteome</keyword>
<organism evidence="2 3">
    <name type="scientific">Leptidea sinapis</name>
    <dbReference type="NCBI Taxonomy" id="189913"/>
    <lineage>
        <taxon>Eukaryota</taxon>
        <taxon>Metazoa</taxon>
        <taxon>Ecdysozoa</taxon>
        <taxon>Arthropoda</taxon>
        <taxon>Hexapoda</taxon>
        <taxon>Insecta</taxon>
        <taxon>Pterygota</taxon>
        <taxon>Neoptera</taxon>
        <taxon>Endopterygota</taxon>
        <taxon>Lepidoptera</taxon>
        <taxon>Glossata</taxon>
        <taxon>Ditrysia</taxon>
        <taxon>Papilionoidea</taxon>
        <taxon>Pieridae</taxon>
        <taxon>Dismorphiinae</taxon>
        <taxon>Leptidea</taxon>
    </lineage>
</organism>
<proteinExistence type="predicted"/>
<feature type="signal peptide" evidence="1">
    <location>
        <begin position="1"/>
        <end position="19"/>
    </location>
</feature>
<evidence type="ECO:0000313" key="3">
    <source>
        <dbReference type="Proteomes" id="UP000324832"/>
    </source>
</evidence>
<keyword evidence="1" id="KW-0732">Signal</keyword>
<dbReference type="AlphaFoldDB" id="A0A5E4QK26"/>
<gene>
    <name evidence="2" type="ORF">LSINAPIS_LOCUS9674</name>
</gene>
<feature type="chain" id="PRO_5023075709" evidence="1">
    <location>
        <begin position="20"/>
        <end position="86"/>
    </location>
</feature>
<protein>
    <submittedName>
        <fullName evidence="2">Uncharacterized protein</fullName>
    </submittedName>
</protein>
<dbReference type="EMBL" id="FZQP02003668">
    <property type="protein sequence ID" value="VVC98633.1"/>
    <property type="molecule type" value="Genomic_DNA"/>
</dbReference>
<name>A0A5E4QK26_9NEOP</name>